<dbReference type="InterPro" id="IPR003599">
    <property type="entry name" value="Ig_sub"/>
</dbReference>
<dbReference type="Pfam" id="PF07679">
    <property type="entry name" value="I-set"/>
    <property type="match status" value="5"/>
</dbReference>
<dbReference type="Gene3D" id="2.60.40.10">
    <property type="entry name" value="Immunoglobulins"/>
    <property type="match status" value="13"/>
</dbReference>
<dbReference type="SMART" id="SM00408">
    <property type="entry name" value="IGc2"/>
    <property type="match status" value="3"/>
</dbReference>
<evidence type="ECO:0008006" key="7">
    <source>
        <dbReference type="Google" id="ProtNLM"/>
    </source>
</evidence>
<evidence type="ECO:0000256" key="2">
    <source>
        <dbReference type="ARBA" id="ARBA00023319"/>
    </source>
</evidence>
<evidence type="ECO:0000313" key="5">
    <source>
        <dbReference type="Ensembl" id="ENSSANP00000005618.1"/>
    </source>
</evidence>
<dbReference type="AlphaFoldDB" id="A0A671KF73"/>
<feature type="domain" description="Ig-like" evidence="3">
    <location>
        <begin position="1"/>
        <end position="77"/>
    </location>
</feature>
<dbReference type="FunFam" id="2.60.40.10:FF:000034">
    <property type="entry name" value="Titin isoform A"/>
    <property type="match status" value="1"/>
</dbReference>
<evidence type="ECO:0000256" key="1">
    <source>
        <dbReference type="ARBA" id="ARBA00022737"/>
    </source>
</evidence>
<evidence type="ECO:0000259" key="4">
    <source>
        <dbReference type="PROSITE" id="PS50853"/>
    </source>
</evidence>
<reference evidence="5" key="2">
    <citation type="submission" date="2025-09" db="UniProtKB">
        <authorList>
            <consortium name="Ensembl"/>
        </authorList>
    </citation>
    <scope>IDENTIFICATION</scope>
</reference>
<keyword evidence="6" id="KW-1185">Reference proteome</keyword>
<dbReference type="FunFam" id="2.60.40.10:FF:000031">
    <property type="entry name" value="Myosin-binding protein C, slow type"/>
    <property type="match status" value="1"/>
</dbReference>
<dbReference type="InterPro" id="IPR036116">
    <property type="entry name" value="FN3_sf"/>
</dbReference>
<dbReference type="InterPro" id="IPR003961">
    <property type="entry name" value="FN3_dom"/>
</dbReference>
<evidence type="ECO:0000313" key="6">
    <source>
        <dbReference type="Proteomes" id="UP000472260"/>
    </source>
</evidence>
<dbReference type="FunFam" id="2.60.40.10:FF:000002">
    <property type="entry name" value="Titin a"/>
    <property type="match status" value="3"/>
</dbReference>
<dbReference type="CDD" id="cd00063">
    <property type="entry name" value="FN3"/>
    <property type="match status" value="7"/>
</dbReference>
<reference evidence="5" key="1">
    <citation type="submission" date="2025-08" db="UniProtKB">
        <authorList>
            <consortium name="Ensembl"/>
        </authorList>
    </citation>
    <scope>IDENTIFICATION</scope>
</reference>
<feature type="domain" description="Fibronectin type-III" evidence="4">
    <location>
        <begin position="850"/>
        <end position="944"/>
    </location>
</feature>
<name>A0A671KF73_9TELE</name>
<feature type="domain" description="Fibronectin type-III" evidence="4">
    <location>
        <begin position="654"/>
        <end position="750"/>
    </location>
</feature>
<dbReference type="SUPFAM" id="SSF49265">
    <property type="entry name" value="Fibronectin type III"/>
    <property type="match status" value="4"/>
</dbReference>
<feature type="domain" description="Fibronectin type-III" evidence="4">
    <location>
        <begin position="86"/>
        <end position="179"/>
    </location>
</feature>
<feature type="domain" description="Fibronectin type-III" evidence="4">
    <location>
        <begin position="947"/>
        <end position="1040"/>
    </location>
</feature>
<feature type="domain" description="Ig-like" evidence="3">
    <location>
        <begin position="1044"/>
        <end position="1134"/>
    </location>
</feature>
<feature type="domain" description="Fibronectin type-III" evidence="4">
    <location>
        <begin position="182"/>
        <end position="275"/>
    </location>
</feature>
<evidence type="ECO:0000259" key="3">
    <source>
        <dbReference type="PROSITE" id="PS50835"/>
    </source>
</evidence>
<feature type="domain" description="Fibronectin type-III" evidence="4">
    <location>
        <begin position="553"/>
        <end position="648"/>
    </location>
</feature>
<organism evidence="5 6">
    <name type="scientific">Sinocyclocheilus anshuiensis</name>
    <dbReference type="NCBI Taxonomy" id="1608454"/>
    <lineage>
        <taxon>Eukaryota</taxon>
        <taxon>Metazoa</taxon>
        <taxon>Chordata</taxon>
        <taxon>Craniata</taxon>
        <taxon>Vertebrata</taxon>
        <taxon>Euteleostomi</taxon>
        <taxon>Actinopterygii</taxon>
        <taxon>Neopterygii</taxon>
        <taxon>Teleostei</taxon>
        <taxon>Ostariophysi</taxon>
        <taxon>Cypriniformes</taxon>
        <taxon>Cyprinidae</taxon>
        <taxon>Cyprininae</taxon>
        <taxon>Sinocyclocheilus</taxon>
    </lineage>
</organism>
<sequence>MITVRAGGSLRLFVPIRGRPTPEVKWGKAEGEINEAAQIDITSSFTSLIIENVNRFDSGKYTLTLENASGTKSAFISVRVLDNPDAPANFHVKEITNNSVTLSWEPPLLDGGAKIKNYIVEKRESTRKVYSAVGTCNKMTWKIEPLQEGSNFFFRVLAENEHGIGLPAETLEPIKISEVPQPPGKVSVVDVTRKSVSLKWEKPEHDGGSRITYYEVEMQAKDQDKWSLCAQVKSLDTVVTNLVQGGEYNFRVIAVNDKGKSDPRLLANPVVAKDLAIQPTVRTKLSTYNVQVGQDLKIEARISGHPKPTITWTKDGLIEDCKYDFRVIARNGAGSVSRPSMSTGSITAKDEVEPPTYEVASEYSQILTVNAGDTFTLEASILGKPVPTMQWFKGDVEVENSARAEIKNTDLKAILVVKDAIRIDGGQYTLHLTNVAGTKSVSFSVRVLDRPGPPEGPFSVSGVTCEKCSLSWLPPKHDGGSSISHYIIQKRETSRLAWTVVSGDCGATMFKVTKLLKGNEYIFRVMAVNKYGVGEPLESAPVNMRNPFVPSGPPKELEVTNISRDSMTVCWTRPETDGGSEIIGYIVEKRDRAGVRWTKCNKRRVTDLRFRVTGLTEDHEYEFRLSAENAAGVGQPSPPSVYYKACDPTFKPGPPTNAHLVDTTKNSVTIAWSRPIYDGGLDIQGYVVEICKADEEEWTTCTPPSGLNDTKFTITKLTEHQEYKVHICAFNKLGVGEPVSIQGTVKPVDKMDPPEIELDSELRKGIVVHAGGYMRINIPFKGRPIPEVNWAKDEGDLPDKAQIEKGPDYTQLSIDICDRNDAGKYTLTLENNAGTKSAFVSVKVLDTPGAPQNLVVKDVTRNYTTLVWEPPLIDGGSKIKNYIIDKRESNRQGFVNITTKCSKTSFRVGDLTEGGVYYFRVMAENEFGIGLPVETEESVKTADPPLSVGKVTLTDVTKTTASLSWDKPDHDGGSRILGYYIEMQPKGSEEWTIATVTKTGEGTVTGLSSGQEYLFRVLAYNEKGKSDPRPLTAPVVAKDVTIEPSFKLLFNTYSVQAGEDLKVEIPFKGRPTPKIAWMKDGQALKETTRLNVSSTVTSTVLKIKDANRENSGKYTVTATNNIGTEGIEYEYKVFAE</sequence>
<dbReference type="PANTHER" id="PTHR14340">
    <property type="entry name" value="MICROFIBRIL-ASSOCIATED GLYCOPROTEIN 3"/>
    <property type="match status" value="1"/>
</dbReference>
<dbReference type="SMART" id="SM00409">
    <property type="entry name" value="IG"/>
    <property type="match status" value="4"/>
</dbReference>
<dbReference type="Proteomes" id="UP000472260">
    <property type="component" value="Unassembled WGS sequence"/>
</dbReference>
<dbReference type="Ensembl" id="ENSSANT00000006045.1">
    <property type="protein sequence ID" value="ENSSANP00000005618.1"/>
    <property type="gene ID" value="ENSSANG00000003048.1"/>
</dbReference>
<dbReference type="InterPro" id="IPR013098">
    <property type="entry name" value="Ig_I-set"/>
</dbReference>
<dbReference type="CDD" id="cd05748">
    <property type="entry name" value="Ig_Titin_like"/>
    <property type="match status" value="3"/>
</dbReference>
<dbReference type="PRINTS" id="PR00014">
    <property type="entry name" value="FNTYPEIII"/>
</dbReference>
<feature type="domain" description="Fibronectin type-III" evidence="4">
    <location>
        <begin position="453"/>
        <end position="547"/>
    </location>
</feature>
<dbReference type="FunFam" id="2.60.40.10:FF:000073">
    <property type="entry name" value="titin isoform X1"/>
    <property type="match status" value="1"/>
</dbReference>
<dbReference type="InterPro" id="IPR013783">
    <property type="entry name" value="Ig-like_fold"/>
</dbReference>
<keyword evidence="1" id="KW-0677">Repeat</keyword>
<dbReference type="InterPro" id="IPR003598">
    <property type="entry name" value="Ig_sub2"/>
</dbReference>
<feature type="domain" description="Ig-like" evidence="3">
    <location>
        <begin position="355"/>
        <end position="442"/>
    </location>
</feature>
<dbReference type="SUPFAM" id="SSF48726">
    <property type="entry name" value="Immunoglobulin"/>
    <property type="match status" value="5"/>
</dbReference>
<keyword evidence="2" id="KW-0393">Immunoglobulin domain</keyword>
<dbReference type="Pfam" id="PF00041">
    <property type="entry name" value="fn3"/>
    <property type="match status" value="7"/>
</dbReference>
<dbReference type="InterPro" id="IPR036179">
    <property type="entry name" value="Ig-like_dom_sf"/>
</dbReference>
<feature type="domain" description="Ig-like" evidence="3">
    <location>
        <begin position="279"/>
        <end position="316"/>
    </location>
</feature>
<dbReference type="PANTHER" id="PTHR14340:SF13">
    <property type="entry name" value="TITIN"/>
    <property type="match status" value="1"/>
</dbReference>
<proteinExistence type="predicted"/>
<accession>A0A671KF73</accession>
<dbReference type="PROSITE" id="PS50853">
    <property type="entry name" value="FN3"/>
    <property type="match status" value="7"/>
</dbReference>
<dbReference type="PROSITE" id="PS50835">
    <property type="entry name" value="IG_LIKE"/>
    <property type="match status" value="4"/>
</dbReference>
<dbReference type="SMART" id="SM00060">
    <property type="entry name" value="FN3"/>
    <property type="match status" value="8"/>
</dbReference>
<protein>
    <recommendedName>
        <fullName evidence="7">Titin</fullName>
    </recommendedName>
</protein>
<dbReference type="FunFam" id="2.60.40.10:FF:000003">
    <property type="entry name" value="Titin isoform E"/>
    <property type="match status" value="3"/>
</dbReference>
<dbReference type="FunFam" id="2.60.40.10:FF:000112">
    <property type="entry name" value="Titin a"/>
    <property type="match status" value="2"/>
</dbReference>
<dbReference type="InterPro" id="IPR007110">
    <property type="entry name" value="Ig-like_dom"/>
</dbReference>